<dbReference type="InterPro" id="IPR001817">
    <property type="entry name" value="Vasoprsn_rcpt"/>
</dbReference>
<protein>
    <recommendedName>
        <fullName evidence="12">G-protein coupled receptors family 1 profile domain-containing protein</fullName>
    </recommendedName>
</protein>
<reference evidence="13" key="1">
    <citation type="journal article" date="2023" name="Mol. Biol. Evol.">
        <title>Third-Generation Sequencing Reveals the Adaptive Role of the Epigenome in Three Deep-Sea Polychaetes.</title>
        <authorList>
            <person name="Perez M."/>
            <person name="Aroh O."/>
            <person name="Sun Y."/>
            <person name="Lan Y."/>
            <person name="Juniper S.K."/>
            <person name="Young C.R."/>
            <person name="Angers B."/>
            <person name="Qian P.Y."/>
        </authorList>
    </citation>
    <scope>NUCLEOTIDE SEQUENCE</scope>
    <source>
        <strain evidence="13">P08H-3</strain>
    </source>
</reference>
<feature type="transmembrane region" description="Helical" evidence="10">
    <location>
        <begin position="83"/>
        <end position="102"/>
    </location>
</feature>
<gene>
    <name evidence="13" type="ORF">LSH36_794g01039</name>
</gene>
<keyword evidence="8 10" id="KW-0325">Glycoprotein</keyword>
<dbReference type="PRINTS" id="PR00237">
    <property type="entry name" value="GPCRRHODOPSN"/>
</dbReference>
<comment type="caution">
    <text evidence="13">The sequence shown here is derived from an EMBL/GenBank/DDBJ whole genome shotgun (WGS) entry which is preliminary data.</text>
</comment>
<dbReference type="GO" id="GO:0005000">
    <property type="term" value="F:vasopressin receptor activity"/>
    <property type="evidence" value="ECO:0007669"/>
    <property type="project" value="InterPro"/>
</dbReference>
<feature type="transmembrane region" description="Helical" evidence="10">
    <location>
        <begin position="47"/>
        <end position="71"/>
    </location>
</feature>
<keyword evidence="2" id="KW-1003">Cell membrane</keyword>
<sequence length="465" mass="52931">MANGRITPTNFYFANQTEIPTTTDVPYNATNATQVYRRNEDLAKLEIAVQSLIFFLAVFGNGIVLFVLLSLRKKKLSRMNMMIVHLSCADLFVAFFNVLPQLLWDVTHRFLGGAVLCKLVKYFQVVAMYASSYVLVSTAIDRYLAICHPLTTHTWTNRKMHLLVAAAWLFSLAFSIPQLTIFSYREIKIGTGVYDCWVEFNPEWTLQIYITWFTIAIYIVPFILLAVAYGRICYAVWRSMRGREPVKKVELKTVNGVCRRSVASRLRTKKHENGNVASGTGSEITPAERRHGNSNPRAHVRGLSRAKVKTVKLTLTVIVCYLFCWGPFFVSQMWAAWDANAPFEGPALTIIFLLASLNSCTNPWLYLIFIDNIGPKIRTIFCRRDSSFVIIMLLASVNSCTNPWIYLAFSDSLRTRLERCHRRSDISRSPASFNSESRMRTSMTTALTIDESTIDSSSFVTQDRK</sequence>
<dbReference type="PROSITE" id="PS50262">
    <property type="entry name" value="G_PROTEIN_RECEP_F1_2"/>
    <property type="match status" value="1"/>
</dbReference>
<evidence type="ECO:0000256" key="1">
    <source>
        <dbReference type="ARBA" id="ARBA00004651"/>
    </source>
</evidence>
<dbReference type="PROSITE" id="PS00237">
    <property type="entry name" value="G_PROTEIN_RECEP_F1_1"/>
    <property type="match status" value="1"/>
</dbReference>
<feature type="transmembrane region" description="Helical" evidence="10">
    <location>
        <begin position="122"/>
        <end position="140"/>
    </location>
</feature>
<evidence type="ECO:0000313" key="14">
    <source>
        <dbReference type="Proteomes" id="UP001208570"/>
    </source>
</evidence>
<evidence type="ECO:0000256" key="10">
    <source>
        <dbReference type="RuleBase" id="RU046427"/>
    </source>
</evidence>
<evidence type="ECO:0000256" key="5">
    <source>
        <dbReference type="ARBA" id="ARBA00023040"/>
    </source>
</evidence>
<dbReference type="InterPro" id="IPR017452">
    <property type="entry name" value="GPCR_Rhodpsn_7TM"/>
</dbReference>
<dbReference type="Gene3D" id="1.20.1070.10">
    <property type="entry name" value="Rhodopsin 7-helix transmembrane proteins"/>
    <property type="match status" value="2"/>
</dbReference>
<dbReference type="GO" id="GO:0005886">
    <property type="term" value="C:plasma membrane"/>
    <property type="evidence" value="ECO:0007669"/>
    <property type="project" value="UniProtKB-SubCell"/>
</dbReference>
<comment type="subcellular location">
    <subcellularLocation>
        <location evidence="1 10">Cell membrane</location>
        <topology evidence="1 10">Multi-pass membrane protein</topology>
    </subcellularLocation>
</comment>
<keyword evidence="4 10" id="KW-1133">Transmembrane helix</keyword>
<evidence type="ECO:0000256" key="3">
    <source>
        <dbReference type="ARBA" id="ARBA00022692"/>
    </source>
</evidence>
<evidence type="ECO:0000256" key="7">
    <source>
        <dbReference type="ARBA" id="ARBA00023170"/>
    </source>
</evidence>
<keyword evidence="7 10" id="KW-0675">Receptor</keyword>
<evidence type="ECO:0000256" key="6">
    <source>
        <dbReference type="ARBA" id="ARBA00023136"/>
    </source>
</evidence>
<dbReference type="Pfam" id="PF00001">
    <property type="entry name" value="7tm_1"/>
    <property type="match status" value="1"/>
</dbReference>
<keyword evidence="3 10" id="KW-0812">Transmembrane</keyword>
<keyword evidence="5 10" id="KW-0297">G-protein coupled receptor</keyword>
<comment type="similarity">
    <text evidence="10">Belongs to the G-protein coupled receptor 1 family. Vasopressin/oxytocin receptor subfamily.</text>
</comment>
<dbReference type="PRINTS" id="PR00896">
    <property type="entry name" value="VASOPRESSINR"/>
</dbReference>
<feature type="transmembrane region" description="Helical" evidence="10">
    <location>
        <begin position="388"/>
        <end position="409"/>
    </location>
</feature>
<feature type="transmembrane region" description="Helical" evidence="10">
    <location>
        <begin position="204"/>
        <end position="237"/>
    </location>
</feature>
<name>A0AAD9MSN5_9ANNE</name>
<dbReference type="GO" id="GO:0042277">
    <property type="term" value="F:peptide binding"/>
    <property type="evidence" value="ECO:0007669"/>
    <property type="project" value="TreeGrafter"/>
</dbReference>
<keyword evidence="9 10" id="KW-0807">Transducer</keyword>
<evidence type="ECO:0000256" key="4">
    <source>
        <dbReference type="ARBA" id="ARBA00022989"/>
    </source>
</evidence>
<evidence type="ECO:0000313" key="13">
    <source>
        <dbReference type="EMBL" id="KAK2143980.1"/>
    </source>
</evidence>
<accession>A0AAD9MSN5</accession>
<dbReference type="InterPro" id="IPR000276">
    <property type="entry name" value="GPCR_Rhodpsn"/>
</dbReference>
<dbReference type="AlphaFoldDB" id="A0AAD9MSN5"/>
<feature type="domain" description="G-protein coupled receptors family 1 profile" evidence="12">
    <location>
        <begin position="60"/>
        <end position="366"/>
    </location>
</feature>
<dbReference type="PANTHER" id="PTHR24241:SF161">
    <property type="entry name" value="G-PROTEIN COUPLED RECEPTORS FAMILY 1 PROFILE DOMAIN-CONTAINING PROTEIN"/>
    <property type="match status" value="1"/>
</dbReference>
<evidence type="ECO:0000259" key="12">
    <source>
        <dbReference type="PROSITE" id="PS50262"/>
    </source>
</evidence>
<dbReference type="CDD" id="cd15196">
    <property type="entry name" value="7tmA_Vasopressin_Oxytocin"/>
    <property type="match status" value="1"/>
</dbReference>
<feature type="transmembrane region" description="Helical" evidence="10">
    <location>
        <begin position="347"/>
        <end position="367"/>
    </location>
</feature>
<evidence type="ECO:0000256" key="8">
    <source>
        <dbReference type="ARBA" id="ARBA00023180"/>
    </source>
</evidence>
<evidence type="ECO:0000256" key="9">
    <source>
        <dbReference type="ARBA" id="ARBA00023224"/>
    </source>
</evidence>
<keyword evidence="14" id="KW-1185">Reference proteome</keyword>
<feature type="transmembrane region" description="Helical" evidence="10">
    <location>
        <begin position="161"/>
        <end position="184"/>
    </location>
</feature>
<dbReference type="EMBL" id="JAODUP010000794">
    <property type="protein sequence ID" value="KAK2143980.1"/>
    <property type="molecule type" value="Genomic_DNA"/>
</dbReference>
<evidence type="ECO:0000256" key="11">
    <source>
        <dbReference type="SAM" id="MobiDB-lite"/>
    </source>
</evidence>
<dbReference type="GO" id="GO:0032870">
    <property type="term" value="P:cellular response to hormone stimulus"/>
    <property type="evidence" value="ECO:0007669"/>
    <property type="project" value="TreeGrafter"/>
</dbReference>
<keyword evidence="6 10" id="KW-0472">Membrane</keyword>
<evidence type="ECO:0000256" key="2">
    <source>
        <dbReference type="ARBA" id="ARBA00022475"/>
    </source>
</evidence>
<proteinExistence type="inferred from homology"/>
<feature type="region of interest" description="Disordered" evidence="11">
    <location>
        <begin position="272"/>
        <end position="298"/>
    </location>
</feature>
<dbReference type="PANTHER" id="PTHR24241">
    <property type="entry name" value="NEUROPEPTIDE RECEPTOR-RELATED G-PROTEIN COUPLED RECEPTOR"/>
    <property type="match status" value="1"/>
</dbReference>
<organism evidence="13 14">
    <name type="scientific">Paralvinella palmiformis</name>
    <dbReference type="NCBI Taxonomy" id="53620"/>
    <lineage>
        <taxon>Eukaryota</taxon>
        <taxon>Metazoa</taxon>
        <taxon>Spiralia</taxon>
        <taxon>Lophotrochozoa</taxon>
        <taxon>Annelida</taxon>
        <taxon>Polychaeta</taxon>
        <taxon>Sedentaria</taxon>
        <taxon>Canalipalpata</taxon>
        <taxon>Terebellida</taxon>
        <taxon>Terebelliformia</taxon>
        <taxon>Alvinellidae</taxon>
        <taxon>Paralvinella</taxon>
    </lineage>
</organism>
<dbReference type="Proteomes" id="UP001208570">
    <property type="component" value="Unassembled WGS sequence"/>
</dbReference>
<comment type="caution">
    <text evidence="10">Lacks conserved residue(s) required for the propagation of feature annotation.</text>
</comment>
<dbReference type="SUPFAM" id="SSF81321">
    <property type="entry name" value="Family A G protein-coupled receptor-like"/>
    <property type="match status" value="2"/>
</dbReference>
<feature type="transmembrane region" description="Helical" evidence="10">
    <location>
        <begin position="313"/>
        <end position="335"/>
    </location>
</feature>